<evidence type="ECO:0000256" key="2">
    <source>
        <dbReference type="ARBA" id="ARBA00022741"/>
    </source>
</evidence>
<dbReference type="Gene3D" id="3.40.50.300">
    <property type="entry name" value="P-loop containing nucleotide triphosphate hydrolases"/>
    <property type="match status" value="1"/>
</dbReference>
<dbReference type="AlphaFoldDB" id="A0A382V992"/>
<evidence type="ECO:0000313" key="5">
    <source>
        <dbReference type="EMBL" id="SVD43054.1"/>
    </source>
</evidence>
<keyword evidence="2" id="KW-0547">Nucleotide-binding</keyword>
<dbReference type="GO" id="GO:0005524">
    <property type="term" value="F:ATP binding"/>
    <property type="evidence" value="ECO:0007669"/>
    <property type="project" value="UniProtKB-KW"/>
</dbReference>
<dbReference type="InterPro" id="IPR003439">
    <property type="entry name" value="ABC_transporter-like_ATP-bd"/>
</dbReference>
<dbReference type="PANTHER" id="PTHR42711:SF15">
    <property type="entry name" value="ABC-TYPE MULTIDRUG TRANSPORT SYSTEM, ATPASE COMPONENT"/>
    <property type="match status" value="1"/>
</dbReference>
<dbReference type="InterPro" id="IPR003593">
    <property type="entry name" value="AAA+_ATPase"/>
</dbReference>
<dbReference type="PROSITE" id="PS50893">
    <property type="entry name" value="ABC_TRANSPORTER_2"/>
    <property type="match status" value="1"/>
</dbReference>
<evidence type="ECO:0000256" key="3">
    <source>
        <dbReference type="ARBA" id="ARBA00022840"/>
    </source>
</evidence>
<dbReference type="PROSITE" id="PS00211">
    <property type="entry name" value="ABC_TRANSPORTER_1"/>
    <property type="match status" value="1"/>
</dbReference>
<keyword evidence="1" id="KW-0813">Transport</keyword>
<accession>A0A382V992</accession>
<protein>
    <recommendedName>
        <fullName evidence="4">ABC transporter domain-containing protein</fullName>
    </recommendedName>
</protein>
<sequence length="286" mass="32279">NINKTFYKDKLQTRALINFSVKIPSGSIFGLLGPNGAGKSTFINILAGLVNKDSGEIFIQGINADKETKLCKKKIGIVPQELNIDPFFTPYELLELQAGLYGVPMNKRNTLNILKKLGLEKQRDSYARTLSGGMRRRLLVAKSLVHNPDIIILDEPTAGVDVELRQGLWSYIKELNQLGKTICLTTHYLEEAEKLCSDILIMNKGSIIVNKKKSDILNLLTNKKVTFILDKIIDILPKELEKFKPNVKNSSLTLEYNKNDYQLIEIIEILKKNNLKFTEINTDEGD</sequence>
<keyword evidence="3" id="KW-0067">ATP-binding</keyword>
<feature type="non-terminal residue" evidence="5">
    <location>
        <position position="286"/>
    </location>
</feature>
<dbReference type="GO" id="GO:0016887">
    <property type="term" value="F:ATP hydrolysis activity"/>
    <property type="evidence" value="ECO:0007669"/>
    <property type="project" value="InterPro"/>
</dbReference>
<dbReference type="PANTHER" id="PTHR42711">
    <property type="entry name" value="ABC TRANSPORTER ATP-BINDING PROTEIN"/>
    <property type="match status" value="1"/>
</dbReference>
<evidence type="ECO:0000256" key="1">
    <source>
        <dbReference type="ARBA" id="ARBA00022448"/>
    </source>
</evidence>
<feature type="domain" description="ABC transporter" evidence="4">
    <location>
        <begin position="1"/>
        <end position="229"/>
    </location>
</feature>
<dbReference type="InterPro" id="IPR027417">
    <property type="entry name" value="P-loop_NTPase"/>
</dbReference>
<dbReference type="SMART" id="SM00382">
    <property type="entry name" value="AAA"/>
    <property type="match status" value="1"/>
</dbReference>
<dbReference type="EMBL" id="UINC01150153">
    <property type="protein sequence ID" value="SVD43054.1"/>
    <property type="molecule type" value="Genomic_DNA"/>
</dbReference>
<evidence type="ECO:0000259" key="4">
    <source>
        <dbReference type="PROSITE" id="PS50893"/>
    </source>
</evidence>
<organism evidence="5">
    <name type="scientific">marine metagenome</name>
    <dbReference type="NCBI Taxonomy" id="408172"/>
    <lineage>
        <taxon>unclassified sequences</taxon>
        <taxon>metagenomes</taxon>
        <taxon>ecological metagenomes</taxon>
    </lineage>
</organism>
<name>A0A382V992_9ZZZZ</name>
<dbReference type="SUPFAM" id="SSF52540">
    <property type="entry name" value="P-loop containing nucleoside triphosphate hydrolases"/>
    <property type="match status" value="1"/>
</dbReference>
<proteinExistence type="predicted"/>
<dbReference type="Pfam" id="PF00005">
    <property type="entry name" value="ABC_tran"/>
    <property type="match status" value="1"/>
</dbReference>
<gene>
    <name evidence="5" type="ORF">METZ01_LOCUS395908</name>
</gene>
<dbReference type="InterPro" id="IPR017871">
    <property type="entry name" value="ABC_transporter-like_CS"/>
</dbReference>
<dbReference type="InterPro" id="IPR050763">
    <property type="entry name" value="ABC_transporter_ATP-binding"/>
</dbReference>
<feature type="non-terminal residue" evidence="5">
    <location>
        <position position="1"/>
    </location>
</feature>
<reference evidence="5" key="1">
    <citation type="submission" date="2018-05" db="EMBL/GenBank/DDBJ databases">
        <authorList>
            <person name="Lanie J.A."/>
            <person name="Ng W.-L."/>
            <person name="Kazmierczak K.M."/>
            <person name="Andrzejewski T.M."/>
            <person name="Davidsen T.M."/>
            <person name="Wayne K.J."/>
            <person name="Tettelin H."/>
            <person name="Glass J.I."/>
            <person name="Rusch D."/>
            <person name="Podicherti R."/>
            <person name="Tsui H.-C.T."/>
            <person name="Winkler M.E."/>
        </authorList>
    </citation>
    <scope>NUCLEOTIDE SEQUENCE</scope>
</reference>